<keyword evidence="5 8" id="KW-0547">Nucleotide-binding</keyword>
<dbReference type="PhylomeDB" id="D6WPQ6"/>
<dbReference type="PROSITE" id="PS00107">
    <property type="entry name" value="PROTEIN_KINASE_ATP"/>
    <property type="match status" value="1"/>
</dbReference>
<name>D6WPQ6_TRICA</name>
<dbReference type="PANTHER" id="PTHR22969">
    <property type="entry name" value="IKB KINASE"/>
    <property type="match status" value="1"/>
</dbReference>
<proteinExistence type="predicted"/>
<evidence type="ECO:0000259" key="9">
    <source>
        <dbReference type="PROSITE" id="PS50011"/>
    </source>
</evidence>
<dbReference type="eggNOG" id="KOG4250">
    <property type="taxonomic scope" value="Eukaryota"/>
</dbReference>
<dbReference type="SMART" id="SM00220">
    <property type="entry name" value="S_TKc"/>
    <property type="match status" value="1"/>
</dbReference>
<keyword evidence="3" id="KW-0723">Serine/threonine-protein kinase</keyword>
<dbReference type="Proteomes" id="UP000007266">
    <property type="component" value="Linkage group 7"/>
</dbReference>
<dbReference type="GO" id="GO:0006950">
    <property type="term" value="P:response to stress"/>
    <property type="evidence" value="ECO:0007669"/>
    <property type="project" value="UniProtKB-ARBA"/>
</dbReference>
<dbReference type="CDD" id="cd12219">
    <property type="entry name" value="Ubl_TBK1_like"/>
    <property type="match status" value="1"/>
</dbReference>
<evidence type="ECO:0000256" key="2">
    <source>
        <dbReference type="ARBA" id="ARBA00022490"/>
    </source>
</evidence>
<dbReference type="SUPFAM" id="SSF56112">
    <property type="entry name" value="Protein kinase-like (PK-like)"/>
    <property type="match status" value="1"/>
</dbReference>
<dbReference type="Gene3D" id="1.10.510.10">
    <property type="entry name" value="Transferase(Phosphotransferase) domain 1"/>
    <property type="match status" value="1"/>
</dbReference>
<dbReference type="InterPro" id="IPR041309">
    <property type="entry name" value="TBK1_CC1"/>
</dbReference>
<feature type="domain" description="Protein kinase" evidence="9">
    <location>
        <begin position="12"/>
        <end position="308"/>
    </location>
</feature>
<dbReference type="KEGG" id="tca:658218"/>
<evidence type="ECO:0000256" key="4">
    <source>
        <dbReference type="ARBA" id="ARBA00022679"/>
    </source>
</evidence>
<reference evidence="10 11" key="1">
    <citation type="journal article" date="2008" name="Nature">
        <title>The genome of the model beetle and pest Tribolium castaneum.</title>
        <authorList>
            <consortium name="Tribolium Genome Sequencing Consortium"/>
            <person name="Richards S."/>
            <person name="Gibbs R.A."/>
            <person name="Weinstock G.M."/>
            <person name="Brown S.J."/>
            <person name="Denell R."/>
            <person name="Beeman R.W."/>
            <person name="Gibbs R."/>
            <person name="Beeman R.W."/>
            <person name="Brown S.J."/>
            <person name="Bucher G."/>
            <person name="Friedrich M."/>
            <person name="Grimmelikhuijzen C.J."/>
            <person name="Klingler M."/>
            <person name="Lorenzen M."/>
            <person name="Richards S."/>
            <person name="Roth S."/>
            <person name="Schroder R."/>
            <person name="Tautz D."/>
            <person name="Zdobnov E.M."/>
            <person name="Muzny D."/>
            <person name="Gibbs R.A."/>
            <person name="Weinstock G.M."/>
            <person name="Attaway T."/>
            <person name="Bell S."/>
            <person name="Buhay C.J."/>
            <person name="Chandrabose M.N."/>
            <person name="Chavez D."/>
            <person name="Clerk-Blankenburg K.P."/>
            <person name="Cree A."/>
            <person name="Dao M."/>
            <person name="Davis C."/>
            <person name="Chacko J."/>
            <person name="Dinh H."/>
            <person name="Dugan-Rocha S."/>
            <person name="Fowler G."/>
            <person name="Garner T.T."/>
            <person name="Garnes J."/>
            <person name="Gnirke A."/>
            <person name="Hawes A."/>
            <person name="Hernandez J."/>
            <person name="Hines S."/>
            <person name="Holder M."/>
            <person name="Hume J."/>
            <person name="Jhangiani S.N."/>
            <person name="Joshi V."/>
            <person name="Khan Z.M."/>
            <person name="Jackson L."/>
            <person name="Kovar C."/>
            <person name="Kowis A."/>
            <person name="Lee S."/>
            <person name="Lewis L.R."/>
            <person name="Margolis J."/>
            <person name="Morgan M."/>
            <person name="Nazareth L.V."/>
            <person name="Nguyen N."/>
            <person name="Okwuonu G."/>
            <person name="Parker D."/>
            <person name="Richards S."/>
            <person name="Ruiz S.J."/>
            <person name="Santibanez J."/>
            <person name="Savard J."/>
            <person name="Scherer S.E."/>
            <person name="Schneider B."/>
            <person name="Sodergren E."/>
            <person name="Tautz D."/>
            <person name="Vattahil S."/>
            <person name="Villasana D."/>
            <person name="White C.S."/>
            <person name="Wright R."/>
            <person name="Park Y."/>
            <person name="Beeman R.W."/>
            <person name="Lord J."/>
            <person name="Oppert B."/>
            <person name="Lorenzen M."/>
            <person name="Brown S."/>
            <person name="Wang L."/>
            <person name="Savard J."/>
            <person name="Tautz D."/>
            <person name="Richards S."/>
            <person name="Weinstock G."/>
            <person name="Gibbs R.A."/>
            <person name="Liu Y."/>
            <person name="Worley K."/>
            <person name="Weinstock G."/>
            <person name="Elsik C.G."/>
            <person name="Reese J.T."/>
            <person name="Elhaik E."/>
            <person name="Landan G."/>
            <person name="Graur D."/>
            <person name="Arensburger P."/>
            <person name="Atkinson P."/>
            <person name="Beeman R.W."/>
            <person name="Beidler J."/>
            <person name="Brown S.J."/>
            <person name="Demuth J.P."/>
            <person name="Drury D.W."/>
            <person name="Du Y.Z."/>
            <person name="Fujiwara H."/>
            <person name="Lorenzen M."/>
            <person name="Maselli V."/>
            <person name="Osanai M."/>
            <person name="Park Y."/>
            <person name="Robertson H.M."/>
            <person name="Tu Z."/>
            <person name="Wang J.J."/>
            <person name="Wang S."/>
            <person name="Richards S."/>
            <person name="Song H."/>
            <person name="Zhang L."/>
            <person name="Sodergren E."/>
            <person name="Werner D."/>
            <person name="Stanke M."/>
            <person name="Morgenstern B."/>
            <person name="Solovyev V."/>
            <person name="Kosarev P."/>
            <person name="Brown G."/>
            <person name="Chen H.C."/>
            <person name="Ermolaeva O."/>
            <person name="Hlavina W."/>
            <person name="Kapustin Y."/>
            <person name="Kiryutin B."/>
            <person name="Kitts P."/>
            <person name="Maglott D."/>
            <person name="Pruitt K."/>
            <person name="Sapojnikov V."/>
            <person name="Souvorov A."/>
            <person name="Mackey A.J."/>
            <person name="Waterhouse R.M."/>
            <person name="Wyder S."/>
            <person name="Zdobnov E.M."/>
            <person name="Zdobnov E.M."/>
            <person name="Wyder S."/>
            <person name="Kriventseva E.V."/>
            <person name="Kadowaki T."/>
            <person name="Bork P."/>
            <person name="Aranda M."/>
            <person name="Bao R."/>
            <person name="Beermann A."/>
            <person name="Berns N."/>
            <person name="Bolognesi R."/>
            <person name="Bonneton F."/>
            <person name="Bopp D."/>
            <person name="Brown S.J."/>
            <person name="Bucher G."/>
            <person name="Butts T."/>
            <person name="Chaumot A."/>
            <person name="Denell R.E."/>
            <person name="Ferrier D.E."/>
            <person name="Friedrich M."/>
            <person name="Gordon C.M."/>
            <person name="Jindra M."/>
            <person name="Klingler M."/>
            <person name="Lan Q."/>
            <person name="Lattorff H.M."/>
            <person name="Laudet V."/>
            <person name="von Levetsow C."/>
            <person name="Liu Z."/>
            <person name="Lutz R."/>
            <person name="Lynch J.A."/>
            <person name="da Fonseca R.N."/>
            <person name="Posnien N."/>
            <person name="Reuter R."/>
            <person name="Roth S."/>
            <person name="Savard J."/>
            <person name="Schinko J.B."/>
            <person name="Schmitt C."/>
            <person name="Schoppmeier M."/>
            <person name="Schroder R."/>
            <person name="Shippy T.D."/>
            <person name="Simonnet F."/>
            <person name="Marques-Souza H."/>
            <person name="Tautz D."/>
            <person name="Tomoyasu Y."/>
            <person name="Trauner J."/>
            <person name="Van der Zee M."/>
            <person name="Vervoort M."/>
            <person name="Wittkopp N."/>
            <person name="Wimmer E.A."/>
            <person name="Yang X."/>
            <person name="Jones A.K."/>
            <person name="Sattelle D.B."/>
            <person name="Ebert P.R."/>
            <person name="Nelson D."/>
            <person name="Scott J.G."/>
            <person name="Beeman R.W."/>
            <person name="Muthukrishnan S."/>
            <person name="Kramer K.J."/>
            <person name="Arakane Y."/>
            <person name="Beeman R.W."/>
            <person name="Zhu Q."/>
            <person name="Hogenkamp D."/>
            <person name="Dixit R."/>
            <person name="Oppert B."/>
            <person name="Jiang H."/>
            <person name="Zou Z."/>
            <person name="Marshall J."/>
            <person name="Elpidina E."/>
            <person name="Vinokurov K."/>
            <person name="Oppert C."/>
            <person name="Zou Z."/>
            <person name="Evans J."/>
            <person name="Lu Z."/>
            <person name="Zhao P."/>
            <person name="Sumathipala N."/>
            <person name="Altincicek B."/>
            <person name="Vilcinskas A."/>
            <person name="Williams M."/>
            <person name="Hultmark D."/>
            <person name="Hetru C."/>
            <person name="Jiang H."/>
            <person name="Grimmelikhuijzen C.J."/>
            <person name="Hauser F."/>
            <person name="Cazzamali G."/>
            <person name="Williamson M."/>
            <person name="Park Y."/>
            <person name="Li B."/>
            <person name="Tanaka Y."/>
            <person name="Predel R."/>
            <person name="Neupert S."/>
            <person name="Schachtner J."/>
            <person name="Verleyen P."/>
            <person name="Raible F."/>
            <person name="Bork P."/>
            <person name="Friedrich M."/>
            <person name="Walden K.K."/>
            <person name="Robertson H.M."/>
            <person name="Angeli S."/>
            <person name="Foret S."/>
            <person name="Bucher G."/>
            <person name="Schuetz S."/>
            <person name="Maleszka R."/>
            <person name="Wimmer E.A."/>
            <person name="Beeman R.W."/>
            <person name="Lorenzen M."/>
            <person name="Tomoyasu Y."/>
            <person name="Miller S.C."/>
            <person name="Grossmann D."/>
            <person name="Bucher G."/>
        </authorList>
    </citation>
    <scope>NUCLEOTIDE SEQUENCE [LARGE SCALE GENOMIC DNA]</scope>
    <source>
        <strain evidence="10 11">Georgia GA2</strain>
    </source>
</reference>
<evidence type="ECO:0000256" key="3">
    <source>
        <dbReference type="ARBA" id="ARBA00022527"/>
    </source>
</evidence>
<keyword evidence="2" id="KW-0963">Cytoplasm</keyword>
<evidence type="ECO:0000313" key="10">
    <source>
        <dbReference type="EMBL" id="EFA07517.1"/>
    </source>
</evidence>
<dbReference type="Gene3D" id="3.30.200.20">
    <property type="entry name" value="Phosphorylase Kinase, domain 1"/>
    <property type="match status" value="1"/>
</dbReference>
<reference evidence="10 11" key="2">
    <citation type="journal article" date="2010" name="Nucleic Acids Res.">
        <title>BeetleBase in 2010: revisions to provide comprehensive genomic information for Tribolium castaneum.</title>
        <authorList>
            <person name="Kim H.S."/>
            <person name="Murphy T."/>
            <person name="Xia J."/>
            <person name="Caragea D."/>
            <person name="Park Y."/>
            <person name="Beeman R.W."/>
            <person name="Lorenzen M.D."/>
            <person name="Butcher S."/>
            <person name="Manak J.R."/>
            <person name="Brown S.J."/>
        </authorList>
    </citation>
    <scope>GENOME REANNOTATION</scope>
    <source>
        <strain evidence="10 11">Georgia GA2</strain>
    </source>
</reference>
<dbReference type="HOGENOM" id="CLU_000288_101_1_1"/>
<dbReference type="STRING" id="7070.D6WPQ6"/>
<evidence type="ECO:0000256" key="7">
    <source>
        <dbReference type="ARBA" id="ARBA00022840"/>
    </source>
</evidence>
<keyword evidence="11" id="KW-1185">Reference proteome</keyword>
<accession>D6WPQ6</accession>
<dbReference type="FunFam" id="3.30.200.20:FF:000106">
    <property type="entry name" value="serine/threonine-protein kinase TBK1 isoform X1"/>
    <property type="match status" value="1"/>
</dbReference>
<keyword evidence="7 8" id="KW-0067">ATP-binding</keyword>
<dbReference type="Gene3D" id="1.20.1270.420">
    <property type="match status" value="1"/>
</dbReference>
<dbReference type="InterPro" id="IPR051180">
    <property type="entry name" value="IKK"/>
</dbReference>
<dbReference type="OMA" id="HECKRRI"/>
<dbReference type="FunFam" id="3.10.20.90:FF:000267">
    <property type="entry name" value="Blast:Serine/threonine-protein kinase TBK1"/>
    <property type="match status" value="1"/>
</dbReference>
<dbReference type="FunCoup" id="D6WPQ6">
    <property type="interactions" value="1158"/>
</dbReference>
<evidence type="ECO:0000256" key="5">
    <source>
        <dbReference type="ARBA" id="ARBA00022741"/>
    </source>
</evidence>
<dbReference type="PROSITE" id="PS50011">
    <property type="entry name" value="PROTEIN_KINASE_DOM"/>
    <property type="match status" value="1"/>
</dbReference>
<dbReference type="Pfam" id="PF18396">
    <property type="entry name" value="TBK1_ULD"/>
    <property type="match status" value="1"/>
</dbReference>
<feature type="binding site" evidence="8">
    <location>
        <position position="41"/>
    </location>
    <ligand>
        <name>ATP</name>
        <dbReference type="ChEBI" id="CHEBI:30616"/>
    </ligand>
</feature>
<dbReference type="Gene3D" id="3.10.20.90">
    <property type="entry name" value="Phosphatidylinositol 3-kinase Catalytic Subunit, Chain A, domain 1"/>
    <property type="match status" value="1"/>
</dbReference>
<evidence type="ECO:0000313" key="11">
    <source>
        <dbReference type="Proteomes" id="UP000007266"/>
    </source>
</evidence>
<dbReference type="GO" id="GO:0004674">
    <property type="term" value="F:protein serine/threonine kinase activity"/>
    <property type="evidence" value="ECO:0000318"/>
    <property type="project" value="GO_Central"/>
</dbReference>
<dbReference type="GO" id="GO:0009967">
    <property type="term" value="P:positive regulation of signal transduction"/>
    <property type="evidence" value="ECO:0007669"/>
    <property type="project" value="UniProtKB-ARBA"/>
</dbReference>
<keyword evidence="6" id="KW-0418">Kinase</keyword>
<dbReference type="InParanoid" id="D6WPQ6"/>
<comment type="subcellular location">
    <subcellularLocation>
        <location evidence="1">Cytoplasm</location>
    </subcellularLocation>
</comment>
<dbReference type="InterPro" id="IPR041087">
    <property type="entry name" value="TBK1_ULD"/>
</dbReference>
<gene>
    <name evidence="10" type="primary">AUGUSTUS-3.0.2_09798</name>
    <name evidence="10" type="ORF">TcasGA2_TC009798</name>
</gene>
<dbReference type="FunFam" id="1.10.510.10:FF:000100">
    <property type="entry name" value="inhibitor of nuclear factor kappa-B kinase subunit epsilon"/>
    <property type="match status" value="1"/>
</dbReference>
<dbReference type="InterPro" id="IPR017441">
    <property type="entry name" value="Protein_kinase_ATP_BS"/>
</dbReference>
<keyword evidence="4" id="KW-0808">Transferase</keyword>
<evidence type="ECO:0000256" key="6">
    <source>
        <dbReference type="ARBA" id="ARBA00022777"/>
    </source>
</evidence>
<dbReference type="EMBL" id="KQ971354">
    <property type="protein sequence ID" value="EFA07517.1"/>
    <property type="molecule type" value="Genomic_DNA"/>
</dbReference>
<dbReference type="AlphaFoldDB" id="D6WPQ6"/>
<dbReference type="FunFam" id="1.20.1270.420:FF:000003">
    <property type="entry name" value="IKK epsilon"/>
    <property type="match status" value="1"/>
</dbReference>
<dbReference type="PANTHER" id="PTHR22969:SF15">
    <property type="entry name" value="FI05319P"/>
    <property type="match status" value="1"/>
</dbReference>
<dbReference type="InterPro" id="IPR011009">
    <property type="entry name" value="Kinase-like_dom_sf"/>
</dbReference>
<dbReference type="Pfam" id="PF00069">
    <property type="entry name" value="Pkinase"/>
    <property type="match status" value="1"/>
</dbReference>
<dbReference type="Pfam" id="PF18394">
    <property type="entry name" value="TBK1_CCD1"/>
    <property type="match status" value="1"/>
</dbReference>
<dbReference type="GO" id="GO:0005737">
    <property type="term" value="C:cytoplasm"/>
    <property type="evidence" value="ECO:0000318"/>
    <property type="project" value="GO_Central"/>
</dbReference>
<protein>
    <submittedName>
        <fullName evidence="10">IKK epsilon</fullName>
    </submittedName>
</protein>
<evidence type="ECO:0000256" key="1">
    <source>
        <dbReference type="ARBA" id="ARBA00004496"/>
    </source>
</evidence>
<dbReference type="SMR" id="D6WPQ6"/>
<dbReference type="GO" id="GO:0005524">
    <property type="term" value="F:ATP binding"/>
    <property type="evidence" value="ECO:0007669"/>
    <property type="project" value="UniProtKB-UniRule"/>
</dbReference>
<evidence type="ECO:0000256" key="8">
    <source>
        <dbReference type="PROSITE-ProRule" id="PRU10141"/>
    </source>
</evidence>
<sequence>MSFLRGSQNYVWSTTSVLGKGATGAVYQGVNKINGEPVAVKTFNQMSHLRPHDVQMREFEVLQKVKHENIVKLLAIEEEQENRGKVIVMELCTGGSLFNILDDPENTYGLAENEFLKVLQDLSAGMKHLRDNNLVHRDLKPGNIMKFICDDGRTVYKLTDFGAARELPEGQHFQSLYGTEEYLHPDLYERAVLRKHVNKTFGATIDLWSIGVTLYHVATGNLPFRPYGGRKNKETMHLITTKKASGVISGIQVTEDGQIEWRKTLPESCQLSPGLKKIITPLLAGLLEADTKKIWTFERFFTEVTDMLSRKIVNIFHVNKAQLIKVYIHPDESYNHLQNYINEQTEVSLENQILLLKSNLFTDLVEENSRAGGYPETKEDEPLFLFNKENNNVTVIPEQNLPKFTEFSNVTSVESDAAQAKNACSIGYLCKRRIEKYSLACSHFNNCVENFVQYINKELREMNQESLHLLEKTTIHKKTAHFLESSQKIAAFKFSNIHQVVYADELKHLSESFVSETAKKIMQLNQSHVIENTLHLEWDVSSRPLKSPVKSRGAERARTEVERLRDSWQHLVRDRATRTLSYNDEQFHILERIKITHTINRIKVLLQKEVFPQYVQLAENLGDWYKIAQTVYLQMMILKRDVLNYDANLKKFELEMFIKNEEYLEQVKKLLEQDATDSSSKKMKNSNNQKLKMCLNEYRRECCDLNEVVLENEQLVEQVNRILEELIVDEEG</sequence>
<dbReference type="OrthoDB" id="10013850at2759"/>
<dbReference type="InterPro" id="IPR000719">
    <property type="entry name" value="Prot_kinase_dom"/>
</dbReference>
<organism evidence="10 11">
    <name type="scientific">Tribolium castaneum</name>
    <name type="common">Red flour beetle</name>
    <dbReference type="NCBI Taxonomy" id="7070"/>
    <lineage>
        <taxon>Eukaryota</taxon>
        <taxon>Metazoa</taxon>
        <taxon>Ecdysozoa</taxon>
        <taxon>Arthropoda</taxon>
        <taxon>Hexapoda</taxon>
        <taxon>Insecta</taxon>
        <taxon>Pterygota</taxon>
        <taxon>Neoptera</taxon>
        <taxon>Endopterygota</taxon>
        <taxon>Coleoptera</taxon>
        <taxon>Polyphaga</taxon>
        <taxon>Cucujiformia</taxon>
        <taxon>Tenebrionidae</taxon>
        <taxon>Tenebrionidae incertae sedis</taxon>
        <taxon>Tribolium</taxon>
    </lineage>
</organism>
<dbReference type="GO" id="GO:0032481">
    <property type="term" value="P:positive regulation of type I interferon production"/>
    <property type="evidence" value="ECO:0000318"/>
    <property type="project" value="GO_Central"/>
</dbReference>
<dbReference type="GO" id="GO:0002218">
    <property type="term" value="P:activation of innate immune response"/>
    <property type="evidence" value="ECO:0000318"/>
    <property type="project" value="GO_Central"/>
</dbReference>